<evidence type="ECO:0000313" key="2">
    <source>
        <dbReference type="EMBL" id="CAA7058431.1"/>
    </source>
</evidence>
<dbReference type="OrthoDB" id="1743736at2759"/>
<dbReference type="EMBL" id="CACVBM020001718">
    <property type="protein sequence ID" value="CAA7058431.1"/>
    <property type="molecule type" value="Genomic_DNA"/>
</dbReference>
<dbReference type="InterPro" id="IPR004140">
    <property type="entry name" value="Exo70"/>
</dbReference>
<dbReference type="Pfam" id="PF20669">
    <property type="entry name" value="Exo70_N"/>
    <property type="match status" value="1"/>
</dbReference>
<feature type="compositionally biased region" description="Low complexity" evidence="1">
    <location>
        <begin position="139"/>
        <end position="150"/>
    </location>
</feature>
<dbReference type="PANTHER" id="PTHR12542:SF26">
    <property type="entry name" value="EXOCYST SUBUNIT EXO70 FAMILY PROTEIN"/>
    <property type="match status" value="1"/>
</dbReference>
<dbReference type="Proteomes" id="UP000467841">
    <property type="component" value="Unassembled WGS sequence"/>
</dbReference>
<dbReference type="InterPro" id="IPR016159">
    <property type="entry name" value="Cullin_repeat-like_dom_sf"/>
</dbReference>
<dbReference type="PANTHER" id="PTHR12542">
    <property type="entry name" value="EXOCYST COMPLEX PROTEIN EXO70"/>
    <property type="match status" value="1"/>
</dbReference>
<feature type="compositionally biased region" description="Polar residues" evidence="1">
    <location>
        <begin position="156"/>
        <end position="166"/>
    </location>
</feature>
<protein>
    <submittedName>
        <fullName evidence="2">Uncharacterized protein</fullName>
    </submittedName>
</protein>
<organism evidence="2 3">
    <name type="scientific">Microthlaspi erraticum</name>
    <dbReference type="NCBI Taxonomy" id="1685480"/>
    <lineage>
        <taxon>Eukaryota</taxon>
        <taxon>Viridiplantae</taxon>
        <taxon>Streptophyta</taxon>
        <taxon>Embryophyta</taxon>
        <taxon>Tracheophyta</taxon>
        <taxon>Spermatophyta</taxon>
        <taxon>Magnoliopsida</taxon>
        <taxon>eudicotyledons</taxon>
        <taxon>Gunneridae</taxon>
        <taxon>Pentapetalae</taxon>
        <taxon>rosids</taxon>
        <taxon>malvids</taxon>
        <taxon>Brassicales</taxon>
        <taxon>Brassicaceae</taxon>
        <taxon>Coluteocarpeae</taxon>
        <taxon>Microthlaspi</taxon>
    </lineage>
</organism>
<dbReference type="GO" id="GO:0000145">
    <property type="term" value="C:exocyst"/>
    <property type="evidence" value="ECO:0007669"/>
    <property type="project" value="InterPro"/>
</dbReference>
<name>A0A6D2L1V6_9BRAS</name>
<evidence type="ECO:0000313" key="3">
    <source>
        <dbReference type="Proteomes" id="UP000467841"/>
    </source>
</evidence>
<feature type="region of interest" description="Disordered" evidence="1">
    <location>
        <begin position="133"/>
        <end position="166"/>
    </location>
</feature>
<dbReference type="AlphaFoldDB" id="A0A6D2L1V6"/>
<proteinExistence type="predicted"/>
<dbReference type="Gene3D" id="1.20.1280.170">
    <property type="entry name" value="Exocyst complex component Exo70"/>
    <property type="match status" value="1"/>
</dbReference>
<dbReference type="SUPFAM" id="SSF74788">
    <property type="entry name" value="Cullin repeat-like"/>
    <property type="match status" value="1"/>
</dbReference>
<comment type="caution">
    <text evidence="2">The sequence shown here is derived from an EMBL/GenBank/DDBJ whole genome shotgun (WGS) entry which is preliminary data.</text>
</comment>
<sequence length="166" mass="18662">MAKKAKSLLFSCSSPKSLLSSFPSFTSLPASPLNQTFSQSMMEETVEATESIIKKWDPNSPSYTKITSLFSHSRKEAKEFIRCVRDLRRAMHSLVSQQQHSQSSKLVLAQNLMQIAMSRLEKEFLQILSSNRDQLDPESVSAPSSISSNSEFEDVMQSSSDDCWVK</sequence>
<dbReference type="GO" id="GO:0006887">
    <property type="term" value="P:exocytosis"/>
    <property type="evidence" value="ECO:0007669"/>
    <property type="project" value="InterPro"/>
</dbReference>
<accession>A0A6D2L1V6</accession>
<evidence type="ECO:0000256" key="1">
    <source>
        <dbReference type="SAM" id="MobiDB-lite"/>
    </source>
</evidence>
<gene>
    <name evidence="2" type="ORF">MERR_LOCUS45667</name>
</gene>
<reference evidence="2" key="1">
    <citation type="submission" date="2020-01" db="EMBL/GenBank/DDBJ databases">
        <authorList>
            <person name="Mishra B."/>
        </authorList>
    </citation>
    <scope>NUCLEOTIDE SEQUENCE [LARGE SCALE GENOMIC DNA]</scope>
</reference>
<keyword evidence="3" id="KW-1185">Reference proteome</keyword>